<dbReference type="AlphaFoldDB" id="A0A410WXL1"/>
<dbReference type="RefSeq" id="WP_042225944.1">
    <property type="nucleotide sequence ID" value="NZ_CP026520.1"/>
</dbReference>
<dbReference type="Gene3D" id="3.50.50.60">
    <property type="entry name" value="FAD/NAD(P)-binding domain"/>
    <property type="match status" value="1"/>
</dbReference>
<dbReference type="OrthoDB" id="9790035at2"/>
<accession>A0A410WXL1</accession>
<dbReference type="SUPFAM" id="SSF51905">
    <property type="entry name" value="FAD/NAD(P)-binding domain"/>
    <property type="match status" value="1"/>
</dbReference>
<dbReference type="GeneID" id="95376364"/>
<evidence type="ECO:0000313" key="3">
    <source>
        <dbReference type="EMBL" id="QAV19148.1"/>
    </source>
</evidence>
<dbReference type="PANTHER" id="PTHR43422:SF3">
    <property type="entry name" value="THIAMINE THIAZOLE SYNTHASE"/>
    <property type="match status" value="1"/>
</dbReference>
<protein>
    <submittedName>
        <fullName evidence="3">FAD-binding domain protein</fullName>
    </submittedName>
</protein>
<keyword evidence="5" id="KW-1185">Reference proteome</keyword>
<evidence type="ECO:0000313" key="2">
    <source>
        <dbReference type="EMBL" id="MCY9598228.1"/>
    </source>
</evidence>
<dbReference type="EMBL" id="CP026520">
    <property type="protein sequence ID" value="QAV19148.1"/>
    <property type="molecule type" value="Genomic_DNA"/>
</dbReference>
<proteinExistence type="predicted"/>
<evidence type="ECO:0000256" key="1">
    <source>
        <dbReference type="SAM" id="MobiDB-lite"/>
    </source>
</evidence>
<dbReference type="Proteomes" id="UP001527202">
    <property type="component" value="Unassembled WGS sequence"/>
</dbReference>
<feature type="region of interest" description="Disordered" evidence="1">
    <location>
        <begin position="451"/>
        <end position="473"/>
    </location>
</feature>
<dbReference type="PANTHER" id="PTHR43422">
    <property type="entry name" value="THIAMINE THIAZOLE SYNTHASE"/>
    <property type="match status" value="1"/>
</dbReference>
<reference evidence="2 5" key="2">
    <citation type="submission" date="2022-05" db="EMBL/GenBank/DDBJ databases">
        <title>Genome Sequencing of Bee-Associated Microbes.</title>
        <authorList>
            <person name="Dunlap C."/>
        </authorList>
    </citation>
    <scope>NUCLEOTIDE SEQUENCE [LARGE SCALE GENOMIC DNA]</scope>
    <source>
        <strain evidence="2 5">NRRL B-23120</strain>
    </source>
</reference>
<dbReference type="EMBL" id="JAMDMJ010000029">
    <property type="protein sequence ID" value="MCY9598228.1"/>
    <property type="molecule type" value="Genomic_DNA"/>
</dbReference>
<sequence>MNDFMKEQGKPRKAIVIGNSMAGKLAARVLSDYFDTVTIIEQDPQPEGPYPRKGTPQSYHTHGLLKSGENTLDKFFPGIMQELEGHGGERLDFIRDISWVYQNFHFVRFNSGFEVVSQSRPLLEWRVHQRLLQRSNIEFAYSHRVVQYISSPGENRFTGVETENLVTRQSERLEADLIVDAAGSATKTPDQLLKHGFDSLSQSEVHINLAYATRMYERDPSVSHDYKSVIVFPNPPEVSKGGLTFPIEGDRWSVTLVGYGDGNHPPRDDQGFLNFAKSLTHPHLYDHIKSLKPAGDIHVYRFPSQVRRHYEKLDRFPSGLIVIGDAFCRFNPVFGQGVSIACLEALELQKVLQEVRTGKIKAEGIPNAFHKRVSALVEPTWMTATSDAFLYPNTKGKKPGGLGFMQWYVRRLYRLSEYDQDVYGKFIRILHMVEKPTELFKPAMIYKVMRAKMPKPDKRTPGSPVNRDREQTL</sequence>
<evidence type="ECO:0000313" key="4">
    <source>
        <dbReference type="Proteomes" id="UP000288943"/>
    </source>
</evidence>
<evidence type="ECO:0000313" key="5">
    <source>
        <dbReference type="Proteomes" id="UP001527202"/>
    </source>
</evidence>
<feature type="compositionally biased region" description="Basic and acidic residues" evidence="1">
    <location>
        <begin position="454"/>
        <end position="473"/>
    </location>
</feature>
<name>A0A410WXL1_9BACL</name>
<reference evidence="3 4" key="1">
    <citation type="submission" date="2018-01" db="EMBL/GenBank/DDBJ databases">
        <title>The whole genome sequencing and assembly of Paenibacillus chitinolyticus KCCM 41400 strain.</title>
        <authorList>
            <person name="Kim J.-Y."/>
            <person name="Park M.-K."/>
            <person name="Lee Y.-J."/>
            <person name="Yi H."/>
            <person name="Bahn Y.-S."/>
            <person name="Kim J.F."/>
            <person name="Lee D.-W."/>
        </authorList>
    </citation>
    <scope>NUCLEOTIDE SEQUENCE [LARGE SCALE GENOMIC DNA]</scope>
    <source>
        <strain evidence="3 4">KCCM 41400</strain>
    </source>
</reference>
<dbReference type="Proteomes" id="UP000288943">
    <property type="component" value="Chromosome"/>
</dbReference>
<gene>
    <name evidence="2" type="ORF">M5X16_20985</name>
    <name evidence="3" type="ORF">PC41400_16265</name>
</gene>
<dbReference type="KEGG" id="pchi:PC41400_16265"/>
<dbReference type="InterPro" id="IPR036188">
    <property type="entry name" value="FAD/NAD-bd_sf"/>
</dbReference>
<organism evidence="3 4">
    <name type="scientific">Paenibacillus chitinolyticus</name>
    <dbReference type="NCBI Taxonomy" id="79263"/>
    <lineage>
        <taxon>Bacteria</taxon>
        <taxon>Bacillati</taxon>
        <taxon>Bacillota</taxon>
        <taxon>Bacilli</taxon>
        <taxon>Bacillales</taxon>
        <taxon>Paenibacillaceae</taxon>
        <taxon>Paenibacillus</taxon>
    </lineage>
</organism>